<protein>
    <recommendedName>
        <fullName evidence="3">Flagellar assembly protein H</fullName>
    </recommendedName>
</protein>
<evidence type="ECO:0000313" key="2">
    <source>
        <dbReference type="Proteomes" id="UP000031549"/>
    </source>
</evidence>
<dbReference type="AlphaFoldDB" id="A0A846HFD1"/>
<evidence type="ECO:0000313" key="1">
    <source>
        <dbReference type="EMBL" id="NEU76227.1"/>
    </source>
</evidence>
<name>A0A846HFD1_9CYAN</name>
<organism evidence="1 2">
    <name type="scientific">Hassallia byssoidea VB512170</name>
    <dbReference type="NCBI Taxonomy" id="1304833"/>
    <lineage>
        <taxon>Bacteria</taxon>
        <taxon>Bacillati</taxon>
        <taxon>Cyanobacteriota</taxon>
        <taxon>Cyanophyceae</taxon>
        <taxon>Nostocales</taxon>
        <taxon>Tolypothrichaceae</taxon>
        <taxon>Hassallia</taxon>
    </lineage>
</organism>
<dbReference type="EMBL" id="JTCM02000100">
    <property type="protein sequence ID" value="NEU76227.1"/>
    <property type="molecule type" value="Genomic_DNA"/>
</dbReference>
<evidence type="ECO:0008006" key="3">
    <source>
        <dbReference type="Google" id="ProtNLM"/>
    </source>
</evidence>
<dbReference type="Proteomes" id="UP000031549">
    <property type="component" value="Unassembled WGS sequence"/>
</dbReference>
<gene>
    <name evidence="1" type="ORF">PI95_027795</name>
</gene>
<sequence length="323" mass="37016">MTRFPYDQFAKDYLQELLLPLGKVETSRQVAAEVREIDVYFAPSPQPSNNTIPLGLLGRFAATAALFEPFRNAATKSEIRGCLHKLFDVFTDLERQAKRNNTRVYEIELPRLWILSPTASVSLLDGFGARLDEDNWGAGVYFLADFFKTAIVAIHQLPRTEETLWLRILGKGRVQQQAIDELEALPENNPLRSKAIDLLVNLKTTLEIGQNVDQEDRNLIMRLSPIYEQRLAEARQEGIQQGIQIYEQRLAEARQEGQQQGMQQGIQRERRITIENLLRVRFGTLDEELVAIIEPMLVLPPEEFTGLLLQSSREELLARFRQT</sequence>
<comment type="caution">
    <text evidence="1">The sequence shown here is derived from an EMBL/GenBank/DDBJ whole genome shotgun (WGS) entry which is preliminary data.</text>
</comment>
<accession>A0A846HFD1</accession>
<reference evidence="1 2" key="1">
    <citation type="journal article" date="2015" name="Genome Announc.">
        <title>Draft Genome Sequence of Cyanobacterium Hassallia byssoidea Strain VB512170, Isolated from Monuments in India.</title>
        <authorList>
            <person name="Singh D."/>
            <person name="Chandrababunaidu M.M."/>
            <person name="Panda A."/>
            <person name="Sen D."/>
            <person name="Bhattacharyya S."/>
            <person name="Adhikary S.P."/>
            <person name="Tripathy S."/>
        </authorList>
    </citation>
    <scope>NUCLEOTIDE SEQUENCE [LARGE SCALE GENOMIC DNA]</scope>
    <source>
        <strain evidence="1 2">VB512170</strain>
    </source>
</reference>
<dbReference type="RefSeq" id="WP_039752585.1">
    <property type="nucleotide sequence ID" value="NZ_JTCM02000100.1"/>
</dbReference>
<proteinExistence type="predicted"/>
<keyword evidence="2" id="KW-1185">Reference proteome</keyword>